<proteinExistence type="predicted"/>
<sequence>MTDHTAARESARRRDGKFGTQRHAEPPPLANPVRFADAAETWRIADQGRVRDDTGRDVTKQAVDALREETLRRVGDRFVRTLRGKVADRDGDYALVEMFNREVEAERRMIEKAATGTPAKIADRYRDTPIHDRRLISAGEQQVHLGQGVWGRRCPHCTRLFVTSGALVIDAAYMDHLRTDHDVETGPLLPGGTR</sequence>
<evidence type="ECO:0000256" key="1">
    <source>
        <dbReference type="SAM" id="MobiDB-lite"/>
    </source>
</evidence>
<comment type="caution">
    <text evidence="2">The sequence shown here is derived from an EMBL/GenBank/DDBJ whole genome shotgun (WGS) entry which is preliminary data.</text>
</comment>
<dbReference type="Proteomes" id="UP001501475">
    <property type="component" value="Unassembled WGS sequence"/>
</dbReference>
<evidence type="ECO:0000313" key="2">
    <source>
        <dbReference type="EMBL" id="GAA1774218.1"/>
    </source>
</evidence>
<reference evidence="2 3" key="1">
    <citation type="journal article" date="2019" name="Int. J. Syst. Evol. Microbiol.">
        <title>The Global Catalogue of Microorganisms (GCM) 10K type strain sequencing project: providing services to taxonomists for standard genome sequencing and annotation.</title>
        <authorList>
            <consortium name="The Broad Institute Genomics Platform"/>
            <consortium name="The Broad Institute Genome Sequencing Center for Infectious Disease"/>
            <person name="Wu L."/>
            <person name="Ma J."/>
        </authorList>
    </citation>
    <scope>NUCLEOTIDE SEQUENCE [LARGE SCALE GENOMIC DNA]</scope>
    <source>
        <strain evidence="2 3">JCM 15591</strain>
    </source>
</reference>
<dbReference type="EMBL" id="BAAAPN010000101">
    <property type="protein sequence ID" value="GAA1774218.1"/>
    <property type="molecule type" value="Genomic_DNA"/>
</dbReference>
<keyword evidence="3" id="KW-1185">Reference proteome</keyword>
<dbReference type="RefSeq" id="WP_344068515.1">
    <property type="nucleotide sequence ID" value="NZ_BAAAPN010000101.1"/>
</dbReference>
<gene>
    <name evidence="2" type="ORF">GCM10009810_34060</name>
</gene>
<evidence type="ECO:0008006" key="4">
    <source>
        <dbReference type="Google" id="ProtNLM"/>
    </source>
</evidence>
<organism evidence="2 3">
    <name type="scientific">Nostocoides vanveenii</name>
    <dbReference type="NCBI Taxonomy" id="330835"/>
    <lineage>
        <taxon>Bacteria</taxon>
        <taxon>Bacillati</taxon>
        <taxon>Actinomycetota</taxon>
        <taxon>Actinomycetes</taxon>
        <taxon>Micrococcales</taxon>
        <taxon>Intrasporangiaceae</taxon>
        <taxon>Nostocoides</taxon>
    </lineage>
</organism>
<feature type="region of interest" description="Disordered" evidence="1">
    <location>
        <begin position="1"/>
        <end position="33"/>
    </location>
</feature>
<accession>A0ABN2L6B0</accession>
<evidence type="ECO:0000313" key="3">
    <source>
        <dbReference type="Proteomes" id="UP001501475"/>
    </source>
</evidence>
<protein>
    <recommendedName>
        <fullName evidence="4">C2H2-type domain-containing protein</fullName>
    </recommendedName>
</protein>
<feature type="compositionally biased region" description="Basic and acidic residues" evidence="1">
    <location>
        <begin position="1"/>
        <end position="25"/>
    </location>
</feature>
<name>A0ABN2L6B0_9MICO</name>